<evidence type="ECO:0000313" key="8">
    <source>
        <dbReference type="Proteomes" id="UP000827549"/>
    </source>
</evidence>
<proteinExistence type="inferred from homology"/>
<name>A0AAF1BFC1_9TREE</name>
<dbReference type="InterPro" id="IPR004911">
    <property type="entry name" value="Interferon-induced_GILT"/>
</dbReference>
<dbReference type="EMBL" id="CP086714">
    <property type="protein sequence ID" value="WOO77217.1"/>
    <property type="molecule type" value="Genomic_DNA"/>
</dbReference>
<evidence type="ECO:0000256" key="6">
    <source>
        <dbReference type="SAM" id="SignalP"/>
    </source>
</evidence>
<evidence type="ECO:0000256" key="3">
    <source>
        <dbReference type="ARBA" id="ARBA00022525"/>
    </source>
</evidence>
<evidence type="ECO:0000256" key="5">
    <source>
        <dbReference type="ARBA" id="ARBA00023180"/>
    </source>
</evidence>
<gene>
    <name evidence="7" type="ORF">LOC62_01G000806</name>
</gene>
<dbReference type="GO" id="GO:0016671">
    <property type="term" value="F:oxidoreductase activity, acting on a sulfur group of donors, disulfide as acceptor"/>
    <property type="evidence" value="ECO:0007669"/>
    <property type="project" value="InterPro"/>
</dbReference>
<feature type="chain" id="PRO_5042033123" description="Gamma interferon inducible lysosomal thiol reductase GILT" evidence="6">
    <location>
        <begin position="22"/>
        <end position="283"/>
    </location>
</feature>
<comment type="similarity">
    <text evidence="2">Belongs to the GILT family.</text>
</comment>
<evidence type="ECO:0000256" key="2">
    <source>
        <dbReference type="ARBA" id="ARBA00005679"/>
    </source>
</evidence>
<keyword evidence="5" id="KW-0325">Glycoprotein</keyword>
<evidence type="ECO:0000256" key="4">
    <source>
        <dbReference type="ARBA" id="ARBA00022729"/>
    </source>
</evidence>
<evidence type="ECO:0008006" key="9">
    <source>
        <dbReference type="Google" id="ProtNLM"/>
    </source>
</evidence>
<organism evidence="7 8">
    <name type="scientific">Vanrija pseudolonga</name>
    <dbReference type="NCBI Taxonomy" id="143232"/>
    <lineage>
        <taxon>Eukaryota</taxon>
        <taxon>Fungi</taxon>
        <taxon>Dikarya</taxon>
        <taxon>Basidiomycota</taxon>
        <taxon>Agaricomycotina</taxon>
        <taxon>Tremellomycetes</taxon>
        <taxon>Trichosporonales</taxon>
        <taxon>Trichosporonaceae</taxon>
        <taxon>Vanrija</taxon>
    </lineage>
</organism>
<evidence type="ECO:0000313" key="7">
    <source>
        <dbReference type="EMBL" id="WOO77217.1"/>
    </source>
</evidence>
<dbReference type="Proteomes" id="UP000827549">
    <property type="component" value="Chromosome 1"/>
</dbReference>
<keyword evidence="8" id="KW-1185">Reference proteome</keyword>
<dbReference type="PANTHER" id="PTHR13234:SF8">
    <property type="entry name" value="GAMMA-INTERFERON-INDUCIBLE LYSOSOMAL THIOL REDUCTASE"/>
    <property type="match status" value="1"/>
</dbReference>
<dbReference type="PANTHER" id="PTHR13234">
    <property type="entry name" value="GAMMA-INTERFERON INDUCIBLE LYSOSOMAL THIOL REDUCTASE GILT"/>
    <property type="match status" value="1"/>
</dbReference>
<accession>A0AAF1BFC1</accession>
<keyword evidence="3" id="KW-0964">Secreted</keyword>
<keyword evidence="4 6" id="KW-0732">Signal</keyword>
<dbReference type="GO" id="GO:0005576">
    <property type="term" value="C:extracellular region"/>
    <property type="evidence" value="ECO:0007669"/>
    <property type="project" value="UniProtKB-SubCell"/>
</dbReference>
<protein>
    <recommendedName>
        <fullName evidence="9">Gamma interferon inducible lysosomal thiol reductase GILT</fullName>
    </recommendedName>
</protein>
<dbReference type="AlphaFoldDB" id="A0AAF1BFC1"/>
<dbReference type="RefSeq" id="XP_062623249.1">
    <property type="nucleotide sequence ID" value="XM_062767265.1"/>
</dbReference>
<reference evidence="7" key="1">
    <citation type="submission" date="2023-10" db="EMBL/GenBank/DDBJ databases">
        <authorList>
            <person name="Noh H."/>
        </authorList>
    </citation>
    <scope>NUCLEOTIDE SEQUENCE</scope>
    <source>
        <strain evidence="7">DUCC4014</strain>
    </source>
</reference>
<evidence type="ECO:0000256" key="1">
    <source>
        <dbReference type="ARBA" id="ARBA00004613"/>
    </source>
</evidence>
<dbReference type="GeneID" id="87804064"/>
<feature type="signal peptide" evidence="6">
    <location>
        <begin position="1"/>
        <end position="21"/>
    </location>
</feature>
<dbReference type="Pfam" id="PF03227">
    <property type="entry name" value="GILT"/>
    <property type="match status" value="1"/>
</dbReference>
<sequence>MLATTLTLLATALLGGAGVSARNEQIPLLSGYTGNDGTKVPVRLHVMSRCPDARRCEAVFEEVVKTEGIDKKIDLTLGMLGKLNPEAEYGVECMHGDLECAGDAHQLCLVENLPLAQWYAVLTCMNFEHFPGAIGQLAFTRKCVEASGVDWWASGVGRCIQGRHPEHSAVANKDDPQEAVATINSKDEAWAYDPPNEGLGRRARRLLRDSVNQTISDGIKKSCTIRITSTLNTRYRDCVVDGGEWKGCNDGHEAVDFVKAINEEHENLARLNRIHIPAWWTLQ</sequence>
<comment type="subcellular location">
    <subcellularLocation>
        <location evidence="1">Secreted</location>
    </subcellularLocation>
</comment>